<evidence type="ECO:0000256" key="1">
    <source>
        <dbReference type="SAM" id="MobiDB-lite"/>
    </source>
</evidence>
<proteinExistence type="predicted"/>
<gene>
    <name evidence="2" type="ORF">ABDJ85_13895</name>
</gene>
<organism evidence="2 3">
    <name type="scientific">Roseateles paludis</name>
    <dbReference type="NCBI Taxonomy" id="3145238"/>
    <lineage>
        <taxon>Bacteria</taxon>
        <taxon>Pseudomonadati</taxon>
        <taxon>Pseudomonadota</taxon>
        <taxon>Betaproteobacteria</taxon>
        <taxon>Burkholderiales</taxon>
        <taxon>Sphaerotilaceae</taxon>
        <taxon>Roseateles</taxon>
    </lineage>
</organism>
<protein>
    <recommendedName>
        <fullName evidence="4">Response regulatory domain-containing protein</fullName>
    </recommendedName>
</protein>
<accession>A0ABV0G4E4</accession>
<evidence type="ECO:0008006" key="4">
    <source>
        <dbReference type="Google" id="ProtNLM"/>
    </source>
</evidence>
<evidence type="ECO:0000313" key="3">
    <source>
        <dbReference type="Proteomes" id="UP001495147"/>
    </source>
</evidence>
<dbReference type="RefSeq" id="WP_347705390.1">
    <property type="nucleotide sequence ID" value="NZ_JBDPZD010000004.1"/>
</dbReference>
<dbReference type="Proteomes" id="UP001495147">
    <property type="component" value="Unassembled WGS sequence"/>
</dbReference>
<feature type="compositionally biased region" description="Pro residues" evidence="1">
    <location>
        <begin position="1"/>
        <end position="12"/>
    </location>
</feature>
<feature type="region of interest" description="Disordered" evidence="1">
    <location>
        <begin position="1"/>
        <end position="28"/>
    </location>
</feature>
<feature type="compositionally biased region" description="Low complexity" evidence="1">
    <location>
        <begin position="245"/>
        <end position="255"/>
    </location>
</feature>
<reference evidence="2 3" key="1">
    <citation type="submission" date="2024-05" db="EMBL/GenBank/DDBJ databases">
        <title>Roseateles sp. DJS-2-20 16S ribosomal RNA gene Genome sequencing and assembly.</title>
        <authorList>
            <person name="Woo H."/>
        </authorList>
    </citation>
    <scope>NUCLEOTIDE SEQUENCE [LARGE SCALE GENOMIC DNA]</scope>
    <source>
        <strain evidence="2 3">DJS-2-20</strain>
    </source>
</reference>
<sequence length="414" mass="44425">MSNSPVTPPPNTAPGAPSRAANDLGSSPTPTQWADIVVQLGNEVADPLAVALSYIQNLTDTGKIDRRGLLQLRRCIEGARSAGMLGQQLGQLAAKRSATSSGRQNLTQMLRQLLNQRSRDTQARGLQIRQVLEPVEVWADGVLLFSLLTSLIDWALSSTDSSIELRLHLTRWPLKARLACRFVHGDLHSVGRDPADRSSHADSLAWRLVEQSAMTLGVLPLRERADDVTELILEFPNVVADEGPRAPGATGAPGAELDPDPNYAVPWTMPAPPPPPAPAPALHVAPNQRAQALAGYHVLLLTSDRALRDEALHAMLYLGVVVDVVTSVGEAEEFCQDGLPHAFMFDANGRNPALGDLIAELLRQAPAMAVVELLAGDAPTRLSTATPDGLARIGRDNLGDSLPGLLMFELSRHR</sequence>
<keyword evidence="3" id="KW-1185">Reference proteome</keyword>
<name>A0ABV0G4E4_9BURK</name>
<dbReference type="EMBL" id="JBDPZD010000004">
    <property type="protein sequence ID" value="MEO3692565.1"/>
    <property type="molecule type" value="Genomic_DNA"/>
</dbReference>
<comment type="caution">
    <text evidence="2">The sequence shown here is derived from an EMBL/GenBank/DDBJ whole genome shotgun (WGS) entry which is preliminary data.</text>
</comment>
<feature type="region of interest" description="Disordered" evidence="1">
    <location>
        <begin position="243"/>
        <end position="263"/>
    </location>
</feature>
<evidence type="ECO:0000313" key="2">
    <source>
        <dbReference type="EMBL" id="MEO3692565.1"/>
    </source>
</evidence>